<keyword evidence="3" id="KW-0969">Cilium</keyword>
<feature type="domain" description="PilZ" evidence="2">
    <location>
        <begin position="219"/>
        <end position="327"/>
    </location>
</feature>
<dbReference type="RefSeq" id="WP_121169479.1">
    <property type="nucleotide sequence ID" value="NZ_RBIE01000001.1"/>
</dbReference>
<comment type="caution">
    <text evidence="3">The sequence shown here is derived from an EMBL/GenBank/DDBJ whole genome shotgun (WGS) entry which is preliminary data.</text>
</comment>
<dbReference type="SUPFAM" id="SSF141371">
    <property type="entry name" value="PilZ domain-like"/>
    <property type="match status" value="1"/>
</dbReference>
<keyword evidence="4" id="KW-1185">Reference proteome</keyword>
<evidence type="ECO:0000259" key="2">
    <source>
        <dbReference type="Pfam" id="PF07238"/>
    </source>
</evidence>
<keyword evidence="3" id="KW-0282">Flagellum</keyword>
<dbReference type="OrthoDB" id="10536at2"/>
<protein>
    <submittedName>
        <fullName evidence="3">C-di-GMP-binding flagellar brake protein YcgR</fullName>
    </submittedName>
</protein>
<dbReference type="Proteomes" id="UP000280881">
    <property type="component" value="Unassembled WGS sequence"/>
</dbReference>
<evidence type="ECO:0000256" key="1">
    <source>
        <dbReference type="SAM" id="Phobius"/>
    </source>
</evidence>
<keyword evidence="1" id="KW-0472">Membrane</keyword>
<dbReference type="Gene3D" id="2.40.10.220">
    <property type="entry name" value="predicted glycosyltransferase like domains"/>
    <property type="match status" value="1"/>
</dbReference>
<dbReference type="InterPro" id="IPR009875">
    <property type="entry name" value="PilZ_domain"/>
</dbReference>
<keyword evidence="1" id="KW-1133">Transmembrane helix</keyword>
<dbReference type="EMBL" id="RBIE01000001">
    <property type="protein sequence ID" value="RKQ63264.1"/>
    <property type="molecule type" value="Genomic_DNA"/>
</dbReference>
<evidence type="ECO:0000313" key="3">
    <source>
        <dbReference type="EMBL" id="RKQ63264.1"/>
    </source>
</evidence>
<dbReference type="Pfam" id="PF07238">
    <property type="entry name" value="PilZ"/>
    <property type="match status" value="1"/>
</dbReference>
<organism evidence="3 4">
    <name type="scientific">Thermovibrio guaymasensis</name>
    <dbReference type="NCBI Taxonomy" id="240167"/>
    <lineage>
        <taxon>Bacteria</taxon>
        <taxon>Pseudomonadati</taxon>
        <taxon>Aquificota</taxon>
        <taxon>Aquificia</taxon>
        <taxon>Desulfurobacteriales</taxon>
        <taxon>Desulfurobacteriaceae</taxon>
        <taxon>Thermovibrio</taxon>
    </lineage>
</organism>
<accession>A0A420W7J2</accession>
<keyword evidence="3" id="KW-0966">Cell projection</keyword>
<gene>
    <name evidence="3" type="ORF">C7457_0128</name>
</gene>
<reference evidence="3 4" key="1">
    <citation type="submission" date="2018-10" db="EMBL/GenBank/DDBJ databases">
        <title>Genomic Encyclopedia of Type Strains, Phase IV (KMG-IV): sequencing the most valuable type-strain genomes for metagenomic binning, comparative biology and taxonomic classification.</title>
        <authorList>
            <person name="Goeker M."/>
        </authorList>
    </citation>
    <scope>NUCLEOTIDE SEQUENCE [LARGE SCALE GENOMIC DNA]</scope>
    <source>
        <strain evidence="3 4">DSM 15521</strain>
    </source>
</reference>
<dbReference type="AlphaFoldDB" id="A0A420W7J2"/>
<proteinExistence type="predicted"/>
<name>A0A420W7J2_9BACT</name>
<sequence>MRDLSFLRIPRADSSTIFLFILILTVFILFLILVGLLREYLKKVNIKKSFFKEALERGLTEEEAQILWEYSLKLGRDPFLTLEFKSPFEKVVDLFLKENPQADESLIQDMRMKLGFDYLPPFVPLVSTKDIELFQPAKLYTPNKGSYEIALFDKDEKYMYWAVIDKKQPPNLEGSKVTISFIRKGDGIYKFESVVEKVFFENGRMIIQVPHTFELTRYQRREYARVEVEIPADVGIYNKEEDKVEWIKGEIIDISAGGAKVCIPHQNFPQELNPYTEITLKFNLKGRELKLKATVVNIYKRRTSTCYGVKYEDIKPEQQKFIHDFVREEQKKLAQLVFKNRG</sequence>
<feature type="transmembrane region" description="Helical" evidence="1">
    <location>
        <begin position="16"/>
        <end position="37"/>
    </location>
</feature>
<evidence type="ECO:0000313" key="4">
    <source>
        <dbReference type="Proteomes" id="UP000280881"/>
    </source>
</evidence>
<keyword evidence="1" id="KW-0812">Transmembrane</keyword>
<dbReference type="GO" id="GO:0035438">
    <property type="term" value="F:cyclic-di-GMP binding"/>
    <property type="evidence" value="ECO:0007669"/>
    <property type="project" value="InterPro"/>
</dbReference>